<feature type="domain" description="CobQ/CobB/MinD/ParA nucleotide binding" evidence="1">
    <location>
        <begin position="6"/>
        <end position="184"/>
    </location>
</feature>
<dbReference type="EMBL" id="FNAP01000011">
    <property type="protein sequence ID" value="SDE74092.1"/>
    <property type="molecule type" value="Genomic_DNA"/>
</dbReference>
<dbReference type="STRING" id="69960.SAMN05421720_11126"/>
<dbReference type="SUPFAM" id="SSF52540">
    <property type="entry name" value="P-loop containing nucleoside triphosphate hydrolases"/>
    <property type="match status" value="1"/>
</dbReference>
<dbReference type="InterPro" id="IPR048089">
    <property type="entry name" value="McdA"/>
</dbReference>
<dbReference type="OrthoDB" id="9804460at2"/>
<dbReference type="Gene3D" id="3.40.50.300">
    <property type="entry name" value="P-loop containing nucleotide triphosphate hydrolases"/>
    <property type="match status" value="1"/>
</dbReference>
<evidence type="ECO:0000313" key="2">
    <source>
        <dbReference type="EMBL" id="SDE74092.1"/>
    </source>
</evidence>
<evidence type="ECO:0000313" key="3">
    <source>
        <dbReference type="Proteomes" id="UP000199412"/>
    </source>
</evidence>
<dbReference type="PANTHER" id="PTHR13696:SF96">
    <property type="entry name" value="COBQ_COBB_MIND_PARA NUCLEOTIDE BINDING DOMAIN-CONTAINING PROTEIN"/>
    <property type="match status" value="1"/>
</dbReference>
<reference evidence="2 3" key="1">
    <citation type="submission" date="2016-10" db="EMBL/GenBank/DDBJ databases">
        <authorList>
            <person name="de Groot N.N."/>
        </authorList>
    </citation>
    <scope>NUCLEOTIDE SEQUENCE [LARGE SCALE GENOMIC DNA]</scope>
    <source>
        <strain evidence="2 3">ATCC 700224</strain>
    </source>
</reference>
<accession>A0A1G7FDX1</accession>
<dbReference type="InterPro" id="IPR027417">
    <property type="entry name" value="P-loop_NTPase"/>
</dbReference>
<dbReference type="Pfam" id="PF01656">
    <property type="entry name" value="CbiA"/>
    <property type="match status" value="1"/>
</dbReference>
<dbReference type="InterPro" id="IPR050678">
    <property type="entry name" value="DNA_Partitioning_ATPase"/>
</dbReference>
<dbReference type="PANTHER" id="PTHR13696">
    <property type="entry name" value="P-LOOP CONTAINING NUCLEOSIDE TRIPHOSPHATE HYDROLASE"/>
    <property type="match status" value="1"/>
</dbReference>
<proteinExistence type="predicted"/>
<sequence length="217" mass="23705">MAARIITVAQQKGGAGKTTLAAQLAVAWARRGNRVAVVDIDPQRSLANWHAFRMEQHPDGAPLHLSDVAGWRLGTELDRLRGRFDMVVVDTPPHAETEARAAVRAGDILLIPIQPSPMDLWATRPTVEMADKENTAALIVMNRMPPRGKLPEVMLEKLLEEGLPIAHTKLGNRVAFAASMMEGKGVVEYQPSSTAAREISALATEVLATLKGRDRRR</sequence>
<evidence type="ECO:0000259" key="1">
    <source>
        <dbReference type="Pfam" id="PF01656"/>
    </source>
</evidence>
<name>A0A1G7FDX1_9PROT</name>
<dbReference type="AlphaFoldDB" id="A0A1G7FDX1"/>
<keyword evidence="3" id="KW-1185">Reference proteome</keyword>
<organism evidence="2 3">
    <name type="scientific">Rhodospira trueperi</name>
    <dbReference type="NCBI Taxonomy" id="69960"/>
    <lineage>
        <taxon>Bacteria</taxon>
        <taxon>Pseudomonadati</taxon>
        <taxon>Pseudomonadota</taxon>
        <taxon>Alphaproteobacteria</taxon>
        <taxon>Rhodospirillales</taxon>
        <taxon>Rhodospirillaceae</taxon>
        <taxon>Rhodospira</taxon>
    </lineage>
</organism>
<dbReference type="InterPro" id="IPR002586">
    <property type="entry name" value="CobQ/CobB/MinD/ParA_Nub-bd_dom"/>
</dbReference>
<dbReference type="Proteomes" id="UP000199412">
    <property type="component" value="Unassembled WGS sequence"/>
</dbReference>
<protein>
    <submittedName>
        <fullName evidence="2">Chromosome partitioning protein</fullName>
    </submittedName>
</protein>
<dbReference type="NCBIfam" id="NF041546">
    <property type="entry name" value="ParA_partition"/>
    <property type="match status" value="1"/>
</dbReference>
<dbReference type="CDD" id="cd02042">
    <property type="entry name" value="ParAB_family"/>
    <property type="match status" value="1"/>
</dbReference>
<dbReference type="RefSeq" id="WP_092787309.1">
    <property type="nucleotide sequence ID" value="NZ_FNAP01000011.1"/>
</dbReference>
<gene>
    <name evidence="2" type="ORF">SAMN05421720_11126</name>
</gene>
<dbReference type="PIRSF" id="PIRSF009320">
    <property type="entry name" value="Nuc_binding_HP_1000"/>
    <property type="match status" value="1"/>
</dbReference>